<organism evidence="1 2">
    <name type="scientific">Phormidium yuhuli AB48</name>
    <dbReference type="NCBI Taxonomy" id="2940671"/>
    <lineage>
        <taxon>Bacteria</taxon>
        <taxon>Bacillati</taxon>
        <taxon>Cyanobacteriota</taxon>
        <taxon>Cyanophyceae</taxon>
        <taxon>Oscillatoriophycideae</taxon>
        <taxon>Oscillatoriales</taxon>
        <taxon>Oscillatoriaceae</taxon>
        <taxon>Phormidium</taxon>
        <taxon>Phormidium yuhuli</taxon>
    </lineage>
</organism>
<proteinExistence type="predicted"/>
<dbReference type="RefSeq" id="WP_252663279.1">
    <property type="nucleotide sequence ID" value="NZ_CP098611.1"/>
</dbReference>
<dbReference type="EMBL" id="CP098611">
    <property type="protein sequence ID" value="USR91249.1"/>
    <property type="molecule type" value="Genomic_DNA"/>
</dbReference>
<sequence length="217" mass="24304">MKIYVKSRGTSQDYCWLDAEKGLEIDKPPELPKFKVDIDDFSLILQRQGNQLALLVTGLISSKRVDYQNRKIRNSVLWVADNESCMRGLVIQALGKEGEPLGGQLAAQLDEMISSTATESGFQADFDRMKNLAKRVSRQEIESSNSPNPQSKIGNLSNLKTNLQNELMRSSFPEGDGLFLVVVSPTLSQNNLEHETIWRGLSDQVDSDDGWMVVLEK</sequence>
<dbReference type="Proteomes" id="UP001056708">
    <property type="component" value="Chromosome"/>
</dbReference>
<evidence type="ECO:0000313" key="1">
    <source>
        <dbReference type="EMBL" id="USR91249.1"/>
    </source>
</evidence>
<protein>
    <submittedName>
        <fullName evidence="1">Uncharacterized protein</fullName>
    </submittedName>
</protein>
<keyword evidence="2" id="KW-1185">Reference proteome</keyword>
<gene>
    <name evidence="1" type="ORF">NEA10_00455</name>
</gene>
<accession>A0ABY5APV8</accession>
<name>A0ABY5APV8_9CYAN</name>
<reference evidence="1" key="1">
    <citation type="submission" date="2022-06" db="EMBL/GenBank/DDBJ databases">
        <title>Genome sequence of Phormidium yuhuli AB48 isolated from an industrial photobioreactor environment.</title>
        <authorList>
            <person name="Qiu Y."/>
            <person name="Noonan A.J.C."/>
            <person name="Dofher K."/>
            <person name="Koch M."/>
            <person name="Kieft B."/>
            <person name="Lin X."/>
            <person name="Ziels R.M."/>
            <person name="Hallam S.J."/>
        </authorList>
    </citation>
    <scope>NUCLEOTIDE SEQUENCE</scope>
    <source>
        <strain evidence="1">AB48</strain>
    </source>
</reference>
<evidence type="ECO:0000313" key="2">
    <source>
        <dbReference type="Proteomes" id="UP001056708"/>
    </source>
</evidence>